<evidence type="ECO:0000313" key="3">
    <source>
        <dbReference type="Proteomes" id="UP000054099"/>
    </source>
</evidence>
<dbReference type="OrthoDB" id="1653819at2"/>
<sequence length="200" mass="23865">MTLSVQFQTMLAMAAAGIWIGMAIDTYGRFVHERRKWYWLHFINDTIFWLLQALIVFYVLLHVNHANLRLYIFIALLCGFSMYKALFQTSYKKSLEVLITLISNLYRFIVRLLFALIVHPVKWVISIIFALVLLAVRWVWALVRLVLKIIFLPVKWLFSLILRFIPKQTWYNLKGKWLKKAGILISLKNTVKNWFRKKEK</sequence>
<dbReference type="InterPro" id="IPR019074">
    <property type="entry name" value="YabQ"/>
</dbReference>
<evidence type="ECO:0000313" key="2">
    <source>
        <dbReference type="EMBL" id="KSU76530.1"/>
    </source>
</evidence>
<dbReference type="AlphaFoldDB" id="A0A0V8IP47"/>
<protein>
    <recommendedName>
        <fullName evidence="4">Spore cortex biosynthesis protein YabQ</fullName>
    </recommendedName>
</protein>
<dbReference type="RefSeq" id="WP_061975939.1">
    <property type="nucleotide sequence ID" value="NZ_FMAV01000009.1"/>
</dbReference>
<keyword evidence="1" id="KW-0472">Membrane</keyword>
<evidence type="ECO:0000256" key="1">
    <source>
        <dbReference type="SAM" id="Phobius"/>
    </source>
</evidence>
<keyword evidence="1" id="KW-0812">Transmembrane</keyword>
<dbReference type="Pfam" id="PF09578">
    <property type="entry name" value="Spore_YabQ"/>
    <property type="match status" value="1"/>
</dbReference>
<evidence type="ECO:0008006" key="4">
    <source>
        <dbReference type="Google" id="ProtNLM"/>
    </source>
</evidence>
<dbReference type="NCBIfam" id="TIGR02893">
    <property type="entry name" value="spore_yabQ"/>
    <property type="match status" value="1"/>
</dbReference>
<feature type="transmembrane region" description="Helical" evidence="1">
    <location>
        <begin position="6"/>
        <end position="25"/>
    </location>
</feature>
<accession>A0A0V8IP47</accession>
<dbReference type="EMBL" id="LNQN01000011">
    <property type="protein sequence ID" value="KSU76530.1"/>
    <property type="molecule type" value="Genomic_DNA"/>
</dbReference>
<name>A0A0V8IP47_9BACL</name>
<feature type="transmembrane region" description="Helical" evidence="1">
    <location>
        <begin position="145"/>
        <end position="165"/>
    </location>
</feature>
<gene>
    <name evidence="2" type="ORF">AS030_22460</name>
</gene>
<dbReference type="Proteomes" id="UP000054099">
    <property type="component" value="Unassembled WGS sequence"/>
</dbReference>
<proteinExistence type="predicted"/>
<comment type="caution">
    <text evidence="2">The sequence shown here is derived from an EMBL/GenBank/DDBJ whole genome shotgun (WGS) entry which is preliminary data.</text>
</comment>
<feature type="transmembrane region" description="Helical" evidence="1">
    <location>
        <begin position="37"/>
        <end position="60"/>
    </location>
</feature>
<keyword evidence="3" id="KW-1185">Reference proteome</keyword>
<organism evidence="2 3">
    <name type="scientific">Fictibacillus enclensis</name>
    <dbReference type="NCBI Taxonomy" id="1017270"/>
    <lineage>
        <taxon>Bacteria</taxon>
        <taxon>Bacillati</taxon>
        <taxon>Bacillota</taxon>
        <taxon>Bacilli</taxon>
        <taxon>Bacillales</taxon>
        <taxon>Fictibacillaceae</taxon>
        <taxon>Fictibacillus</taxon>
    </lineage>
</organism>
<keyword evidence="1" id="KW-1133">Transmembrane helix</keyword>
<reference evidence="2 3" key="1">
    <citation type="journal article" date="2014" name="Antonie Van Leeuwenhoek">
        <title>Fictibacillus enclensis sp. nov., isolated from marine sediment.</title>
        <authorList>
            <person name="Dastager S.G."/>
            <person name="Mawlankar R."/>
            <person name="Srinivasan K."/>
            <person name="Tang S.K."/>
            <person name="Lee J.C."/>
            <person name="Ramana V.V."/>
            <person name="Shouche Y.S."/>
        </authorList>
    </citation>
    <scope>NUCLEOTIDE SEQUENCE [LARGE SCALE GENOMIC DNA]</scope>
    <source>
        <strain evidence="2 3">NIO-1003</strain>
    </source>
</reference>
<feature type="transmembrane region" description="Helical" evidence="1">
    <location>
        <begin position="66"/>
        <end position="83"/>
    </location>
</feature>